<sequence>ENSPAHFLTKIEYFSLFSDYRIDKYETGEFEAGDYKWWFAMNYSSNFGDNYRDFISVYLAMAEIIYLPMNWEFNAIFTIYIYNQISEKYLGFRLKRGRRFNETKSEWGFPNFMSKNILKKKSNGYLLDGNLVLGAEVYIFKRQQVVERVTLLQPKMELYPKGDFSSYDNVVKINLVCVSAETFATYQKVKAKFCMRLIDGSNAVIQSCRNELLDSSGNLCPSHCIDELYSPLHYFRHVSPPYLRNYHPDQNPQILLIRISKPAP</sequence>
<name>A0A022PWS5_ERYGU</name>
<protein>
    <recommendedName>
        <fullName evidence="1">MATH domain-containing protein</fullName>
    </recommendedName>
</protein>
<dbReference type="AlphaFoldDB" id="A0A022PWS5"/>
<evidence type="ECO:0000313" key="3">
    <source>
        <dbReference type="Proteomes" id="UP000030748"/>
    </source>
</evidence>
<feature type="domain" description="MATH" evidence="1">
    <location>
        <begin position="4"/>
        <end position="137"/>
    </location>
</feature>
<dbReference type="PANTHER" id="PTHR46162">
    <property type="entry name" value="TRAF-LIKE FAMILY PROTEIN"/>
    <property type="match status" value="1"/>
</dbReference>
<reference evidence="2 3" key="1">
    <citation type="journal article" date="2013" name="Proc. Natl. Acad. Sci. U.S.A.">
        <title>Fine-scale variation in meiotic recombination in Mimulus inferred from population shotgun sequencing.</title>
        <authorList>
            <person name="Hellsten U."/>
            <person name="Wright K.M."/>
            <person name="Jenkins J."/>
            <person name="Shu S."/>
            <person name="Yuan Y."/>
            <person name="Wessler S.R."/>
            <person name="Schmutz J."/>
            <person name="Willis J.H."/>
            <person name="Rokhsar D.S."/>
        </authorList>
    </citation>
    <scope>NUCLEOTIDE SEQUENCE [LARGE SCALE GENOMIC DNA]</scope>
    <source>
        <strain evidence="3">cv. DUN x IM62</strain>
    </source>
</reference>
<dbReference type="PROSITE" id="PS50144">
    <property type="entry name" value="MATH"/>
    <property type="match status" value="1"/>
</dbReference>
<dbReference type="PANTHER" id="PTHR46162:SF20">
    <property type="entry name" value="UBIQUITIN CARBOXYL-TERMINAL HYDROLASE 7-LIKE ISOFORM X1"/>
    <property type="match status" value="1"/>
</dbReference>
<dbReference type="InterPro" id="IPR002083">
    <property type="entry name" value="MATH/TRAF_dom"/>
</dbReference>
<evidence type="ECO:0000313" key="2">
    <source>
        <dbReference type="EMBL" id="EYU18700.1"/>
    </source>
</evidence>
<dbReference type="CDD" id="cd00121">
    <property type="entry name" value="MATH"/>
    <property type="match status" value="1"/>
</dbReference>
<accession>A0A022PWS5</accession>
<evidence type="ECO:0000259" key="1">
    <source>
        <dbReference type="PROSITE" id="PS50144"/>
    </source>
</evidence>
<dbReference type="Gene3D" id="2.60.210.10">
    <property type="entry name" value="Apoptosis, Tumor Necrosis Factor Receptor Associated Protein 2, Chain A"/>
    <property type="match status" value="1"/>
</dbReference>
<dbReference type="Pfam" id="PF22486">
    <property type="entry name" value="MATH_2"/>
    <property type="match status" value="1"/>
</dbReference>
<dbReference type="EMBL" id="KI632325">
    <property type="protein sequence ID" value="EYU18700.1"/>
    <property type="molecule type" value="Genomic_DNA"/>
</dbReference>
<dbReference type="Proteomes" id="UP000030748">
    <property type="component" value="Unassembled WGS sequence"/>
</dbReference>
<dbReference type="InterPro" id="IPR008974">
    <property type="entry name" value="TRAF-like"/>
</dbReference>
<dbReference type="SUPFAM" id="SSF49599">
    <property type="entry name" value="TRAF domain-like"/>
    <property type="match status" value="1"/>
</dbReference>
<proteinExistence type="predicted"/>
<feature type="non-terminal residue" evidence="2">
    <location>
        <position position="1"/>
    </location>
</feature>
<organism evidence="2 3">
    <name type="scientific">Erythranthe guttata</name>
    <name type="common">Yellow monkey flower</name>
    <name type="synonym">Mimulus guttatus</name>
    <dbReference type="NCBI Taxonomy" id="4155"/>
    <lineage>
        <taxon>Eukaryota</taxon>
        <taxon>Viridiplantae</taxon>
        <taxon>Streptophyta</taxon>
        <taxon>Embryophyta</taxon>
        <taxon>Tracheophyta</taxon>
        <taxon>Spermatophyta</taxon>
        <taxon>Magnoliopsida</taxon>
        <taxon>eudicotyledons</taxon>
        <taxon>Gunneridae</taxon>
        <taxon>Pentapetalae</taxon>
        <taxon>asterids</taxon>
        <taxon>lamiids</taxon>
        <taxon>Lamiales</taxon>
        <taxon>Phrymaceae</taxon>
        <taxon>Erythranthe</taxon>
    </lineage>
</organism>
<keyword evidence="3" id="KW-1185">Reference proteome</keyword>
<gene>
    <name evidence="2" type="ORF">MIMGU_mgv1a018478mg</name>
</gene>